<evidence type="ECO:0000256" key="13">
    <source>
        <dbReference type="SAM" id="SignalP"/>
    </source>
</evidence>
<dbReference type="GO" id="GO:0051216">
    <property type="term" value="P:cartilage development"/>
    <property type="evidence" value="ECO:0007669"/>
    <property type="project" value="UniProtKB-KW"/>
</dbReference>
<feature type="signal peptide" evidence="13">
    <location>
        <begin position="1"/>
        <end position="30"/>
    </location>
</feature>
<evidence type="ECO:0000256" key="5">
    <source>
        <dbReference type="ARBA" id="ARBA00022729"/>
    </source>
</evidence>
<evidence type="ECO:0000256" key="10">
    <source>
        <dbReference type="ARBA" id="ARBA00023188"/>
    </source>
</evidence>
<keyword evidence="10" id="KW-0891">Chondrogenesis</keyword>
<dbReference type="Ensembl" id="ENSAPET00000027090.1">
    <property type="protein sequence ID" value="ENSAPEP00000026388.1"/>
    <property type="gene ID" value="ENSAPEG00000017827.1"/>
</dbReference>
<evidence type="ECO:0000256" key="2">
    <source>
        <dbReference type="ARBA" id="ARBA00006656"/>
    </source>
</evidence>
<feature type="chain" id="PRO_5017961191" evidence="13">
    <location>
        <begin position="31"/>
        <end position="428"/>
    </location>
</feature>
<evidence type="ECO:0000256" key="3">
    <source>
        <dbReference type="ARBA" id="ARBA00022514"/>
    </source>
</evidence>
<reference evidence="15 16" key="1">
    <citation type="submission" date="2018-03" db="EMBL/GenBank/DDBJ databases">
        <title>Finding Nemo's genes: A chromosome-scale reference assembly of the genome of the orange clownfish Amphiprion percula.</title>
        <authorList>
            <person name="Lehmann R."/>
        </authorList>
    </citation>
    <scope>NUCLEOTIDE SEQUENCE</scope>
</reference>
<comment type="similarity">
    <text evidence="2 11">Belongs to the TGF-beta family.</text>
</comment>
<dbReference type="PANTHER" id="PTHR11848:SF139">
    <property type="entry name" value="BONE MORPHOGENETIC PROTEIN 5"/>
    <property type="match status" value="1"/>
</dbReference>
<name>A0A3P8TT35_AMPPE</name>
<evidence type="ECO:0000313" key="16">
    <source>
        <dbReference type="Proteomes" id="UP000265080"/>
    </source>
</evidence>
<dbReference type="Pfam" id="PF00688">
    <property type="entry name" value="TGFb_propeptide"/>
    <property type="match status" value="1"/>
</dbReference>
<feature type="region of interest" description="Disordered" evidence="12">
    <location>
        <begin position="291"/>
        <end position="321"/>
    </location>
</feature>
<keyword evidence="6" id="KW-0892">Osteogenesis</keyword>
<keyword evidence="16" id="KW-1185">Reference proteome</keyword>
<evidence type="ECO:0000259" key="14">
    <source>
        <dbReference type="PROSITE" id="PS51362"/>
    </source>
</evidence>
<feature type="compositionally biased region" description="Basic residues" evidence="12">
    <location>
        <begin position="292"/>
        <end position="301"/>
    </location>
</feature>
<reference evidence="15" key="2">
    <citation type="submission" date="2025-08" db="UniProtKB">
        <authorList>
            <consortium name="Ensembl"/>
        </authorList>
    </citation>
    <scope>IDENTIFICATION</scope>
</reference>
<evidence type="ECO:0000256" key="12">
    <source>
        <dbReference type="SAM" id="MobiDB-lite"/>
    </source>
</evidence>
<evidence type="ECO:0000256" key="9">
    <source>
        <dbReference type="ARBA" id="ARBA00023180"/>
    </source>
</evidence>
<keyword evidence="3" id="KW-0202">Cytokine</keyword>
<keyword evidence="5 13" id="KW-0732">Signal</keyword>
<dbReference type="FunFam" id="2.60.120.970:FF:000004">
    <property type="entry name" value="Bone morphogenetic protein 5 preproprotein"/>
    <property type="match status" value="1"/>
</dbReference>
<protein>
    <submittedName>
        <fullName evidence="15">Bone morphogenetic protein 5</fullName>
    </submittedName>
</protein>
<dbReference type="Gene3D" id="2.10.90.10">
    <property type="entry name" value="Cystine-knot cytokines"/>
    <property type="match status" value="1"/>
</dbReference>
<evidence type="ECO:0000256" key="6">
    <source>
        <dbReference type="ARBA" id="ARBA00022855"/>
    </source>
</evidence>
<dbReference type="GO" id="GO:0005125">
    <property type="term" value="F:cytokine activity"/>
    <property type="evidence" value="ECO:0007669"/>
    <property type="project" value="UniProtKB-KW"/>
</dbReference>
<keyword evidence="7 11" id="KW-0339">Growth factor</keyword>
<proteinExistence type="inferred from homology"/>
<dbReference type="Pfam" id="PF00019">
    <property type="entry name" value="TGF_beta"/>
    <property type="match status" value="1"/>
</dbReference>
<dbReference type="Proteomes" id="UP000265080">
    <property type="component" value="Chromosome 20"/>
</dbReference>
<dbReference type="GeneTree" id="ENSGT00940000158644"/>
<comment type="subcellular location">
    <subcellularLocation>
        <location evidence="1">Secreted</location>
    </subcellularLocation>
</comment>
<reference evidence="15" key="3">
    <citation type="submission" date="2025-09" db="UniProtKB">
        <authorList>
            <consortium name="Ensembl"/>
        </authorList>
    </citation>
    <scope>IDENTIFICATION</scope>
</reference>
<dbReference type="AlphaFoldDB" id="A0A3P8TT35"/>
<keyword evidence="8" id="KW-1015">Disulfide bond</keyword>
<dbReference type="GO" id="GO:0005615">
    <property type="term" value="C:extracellular space"/>
    <property type="evidence" value="ECO:0007669"/>
    <property type="project" value="UniProtKB-KW"/>
</dbReference>
<dbReference type="InterPro" id="IPR015615">
    <property type="entry name" value="TGF-beta-rel"/>
</dbReference>
<feature type="domain" description="TGF-beta family profile" evidence="14">
    <location>
        <begin position="311"/>
        <end position="428"/>
    </location>
</feature>
<dbReference type="InterPro" id="IPR029034">
    <property type="entry name" value="Cystine-knot_cytokine"/>
</dbReference>
<dbReference type="Gene3D" id="2.60.120.970">
    <property type="match status" value="1"/>
</dbReference>
<dbReference type="SUPFAM" id="SSF57501">
    <property type="entry name" value="Cystine-knot cytokines"/>
    <property type="match status" value="1"/>
</dbReference>
<evidence type="ECO:0000256" key="1">
    <source>
        <dbReference type="ARBA" id="ARBA00004613"/>
    </source>
</evidence>
<evidence type="ECO:0000256" key="4">
    <source>
        <dbReference type="ARBA" id="ARBA00022525"/>
    </source>
</evidence>
<dbReference type="PANTHER" id="PTHR11848">
    <property type="entry name" value="TGF-BETA FAMILY"/>
    <property type="match status" value="1"/>
</dbReference>
<dbReference type="FunFam" id="2.10.90.10:FF:000003">
    <property type="entry name" value="Bone morphogenetic protein 5"/>
    <property type="match status" value="1"/>
</dbReference>
<evidence type="ECO:0000256" key="7">
    <source>
        <dbReference type="ARBA" id="ARBA00023030"/>
    </source>
</evidence>
<keyword evidence="4" id="KW-0964">Secreted</keyword>
<sequence length="428" mass="48241">MTALTPLNRAVLGLAWSCLSFLSCAHCGLSDNHVHSSFIYRRLRNHERREIQREILSILGLPHRPRPFSPGKQASSAPLFMLDLYNAMSVEEEEAEGAQQSPYRAAPLLGHSPALTTAHDTNFLNDADMVMSFVNLVEKDKDFSHQRRHYKEFRFDLTQIPDGEAVTAAEFRIYKDRSHARYDNITLKVTIYQVIKEYQNKDAETFLLDSKKVQASDGGWLVFDITATSNHWVMNPQQNLGLQLCVETIDGRSINIKSAGIVGRNGPQSKQPFLVAFFKASGVLLRSVRAAGGKKKNHNRNKSNNQQESSKAPRAGDYNTSEQKQACKKHELYVSFRDLGWQDWIIAPEGYAAFYCDGECSFPLNAHMNATNHAIVQTLVHLMFPDNVPKPCCAPTKLNAISVLYFDDSSNVILKKYRNMVVRSCGCH</sequence>
<keyword evidence="9" id="KW-0325">Glycoprotein</keyword>
<evidence type="ECO:0000313" key="15">
    <source>
        <dbReference type="Ensembl" id="ENSAPEP00000026388.1"/>
    </source>
</evidence>
<dbReference type="GO" id="GO:0008083">
    <property type="term" value="F:growth factor activity"/>
    <property type="evidence" value="ECO:0007669"/>
    <property type="project" value="UniProtKB-KW"/>
</dbReference>
<dbReference type="SMART" id="SM00204">
    <property type="entry name" value="TGFB"/>
    <property type="match status" value="1"/>
</dbReference>
<dbReference type="GO" id="GO:0001503">
    <property type="term" value="P:ossification"/>
    <property type="evidence" value="ECO:0007669"/>
    <property type="project" value="UniProtKB-KW"/>
</dbReference>
<evidence type="ECO:0000256" key="11">
    <source>
        <dbReference type="RuleBase" id="RU000354"/>
    </source>
</evidence>
<organism evidence="15 16">
    <name type="scientific">Amphiprion percula</name>
    <name type="common">Orange clownfish</name>
    <name type="synonym">Lutjanus percula</name>
    <dbReference type="NCBI Taxonomy" id="161767"/>
    <lineage>
        <taxon>Eukaryota</taxon>
        <taxon>Metazoa</taxon>
        <taxon>Chordata</taxon>
        <taxon>Craniata</taxon>
        <taxon>Vertebrata</taxon>
        <taxon>Euteleostomi</taxon>
        <taxon>Actinopterygii</taxon>
        <taxon>Neopterygii</taxon>
        <taxon>Teleostei</taxon>
        <taxon>Neoteleostei</taxon>
        <taxon>Acanthomorphata</taxon>
        <taxon>Ovalentaria</taxon>
        <taxon>Pomacentridae</taxon>
        <taxon>Amphiprion</taxon>
    </lineage>
</organism>
<accession>A0A3P8TT35</accession>
<dbReference type="InterPro" id="IPR017948">
    <property type="entry name" value="TGFb_CS"/>
</dbReference>
<evidence type="ECO:0000256" key="8">
    <source>
        <dbReference type="ARBA" id="ARBA00023157"/>
    </source>
</evidence>
<dbReference type="PROSITE" id="PS00250">
    <property type="entry name" value="TGF_BETA_1"/>
    <property type="match status" value="1"/>
</dbReference>
<dbReference type="PROSITE" id="PS51362">
    <property type="entry name" value="TGF_BETA_2"/>
    <property type="match status" value="1"/>
</dbReference>
<dbReference type="InterPro" id="IPR001111">
    <property type="entry name" value="TGF-b_propeptide"/>
</dbReference>
<dbReference type="InterPro" id="IPR001839">
    <property type="entry name" value="TGF-b_C"/>
</dbReference>
<dbReference type="CDD" id="cd19395">
    <property type="entry name" value="TGF_beta_BMP5"/>
    <property type="match status" value="1"/>
</dbReference>